<evidence type="ECO:0000256" key="5">
    <source>
        <dbReference type="ARBA" id="ARBA00023001"/>
    </source>
</evidence>
<evidence type="ECO:0000256" key="2">
    <source>
        <dbReference type="ARBA" id="ARBA00010838"/>
    </source>
</evidence>
<dbReference type="InterPro" id="IPR017736">
    <property type="entry name" value="Glyco_hydro_1_beta-glucosidase"/>
</dbReference>
<dbReference type="InterPro" id="IPR033132">
    <property type="entry name" value="GH_1_N_CS"/>
</dbReference>
<keyword evidence="6" id="KW-0119">Carbohydrate metabolism</keyword>
<keyword evidence="7 10" id="KW-0326">Glycosidase</keyword>
<keyword evidence="5" id="KW-0136">Cellulose degradation</keyword>
<name>A0ABP9X0M0_9CHLR</name>
<comment type="catalytic activity">
    <reaction evidence="1 10">
        <text>Hydrolysis of terminal, non-reducing beta-D-glucosyl residues with release of beta-D-glucose.</text>
        <dbReference type="EC" id="3.2.1.21"/>
    </reaction>
</comment>
<comment type="similarity">
    <text evidence="2 10">Belongs to the glycosyl hydrolase 1 family.</text>
</comment>
<dbReference type="EC" id="3.2.1.21" evidence="3 10"/>
<dbReference type="InterPro" id="IPR001360">
    <property type="entry name" value="Glyco_hydro_1"/>
</dbReference>
<dbReference type="Proteomes" id="UP001428290">
    <property type="component" value="Unassembled WGS sequence"/>
</dbReference>
<evidence type="ECO:0000256" key="4">
    <source>
        <dbReference type="ARBA" id="ARBA00022801"/>
    </source>
</evidence>
<dbReference type="RefSeq" id="WP_345722489.1">
    <property type="nucleotide sequence ID" value="NZ_BAABRU010000008.1"/>
</dbReference>
<evidence type="ECO:0000256" key="10">
    <source>
        <dbReference type="RuleBase" id="RU361175"/>
    </source>
</evidence>
<evidence type="ECO:0000256" key="8">
    <source>
        <dbReference type="ARBA" id="ARBA00023326"/>
    </source>
</evidence>
<comment type="caution">
    <text evidence="11">The sequence shown here is derived from an EMBL/GenBank/DDBJ whole genome shotgun (WGS) entry which is preliminary data.</text>
</comment>
<dbReference type="PROSITE" id="PS00572">
    <property type="entry name" value="GLYCOSYL_HYDROL_F1_1"/>
    <property type="match status" value="1"/>
</dbReference>
<proteinExistence type="inferred from homology"/>
<dbReference type="InterPro" id="IPR018120">
    <property type="entry name" value="Glyco_hydro_1_AS"/>
</dbReference>
<evidence type="ECO:0000256" key="6">
    <source>
        <dbReference type="ARBA" id="ARBA00023277"/>
    </source>
</evidence>
<dbReference type="EMBL" id="BAABRU010000008">
    <property type="protein sequence ID" value="GAA5528874.1"/>
    <property type="molecule type" value="Genomic_DNA"/>
</dbReference>
<dbReference type="Pfam" id="PF00232">
    <property type="entry name" value="Glyco_hydro_1"/>
    <property type="match status" value="1"/>
</dbReference>
<evidence type="ECO:0000313" key="11">
    <source>
        <dbReference type="EMBL" id="GAA5528874.1"/>
    </source>
</evidence>
<keyword evidence="4 10" id="KW-0378">Hydrolase</keyword>
<evidence type="ECO:0000256" key="1">
    <source>
        <dbReference type="ARBA" id="ARBA00000448"/>
    </source>
</evidence>
<dbReference type="Gene3D" id="3.20.20.80">
    <property type="entry name" value="Glycosidases"/>
    <property type="match status" value="1"/>
</dbReference>
<dbReference type="PROSITE" id="PS00653">
    <property type="entry name" value="GLYCOSYL_HYDROL_F1_2"/>
    <property type="match status" value="1"/>
</dbReference>
<evidence type="ECO:0000256" key="9">
    <source>
        <dbReference type="PROSITE-ProRule" id="PRU10055"/>
    </source>
</evidence>
<reference evidence="11 12" key="1">
    <citation type="submission" date="2024-02" db="EMBL/GenBank/DDBJ databases">
        <title>Herpetosiphon gulosus NBRC 112829.</title>
        <authorList>
            <person name="Ichikawa N."/>
            <person name="Katano-Makiyama Y."/>
            <person name="Hidaka K."/>
        </authorList>
    </citation>
    <scope>NUCLEOTIDE SEQUENCE [LARGE SCALE GENOMIC DNA]</scope>
    <source>
        <strain evidence="11 12">NBRC 112829</strain>
    </source>
</reference>
<protein>
    <recommendedName>
        <fullName evidence="3 10">Beta-glucosidase</fullName>
        <ecNumber evidence="3 10">3.2.1.21</ecNumber>
    </recommendedName>
</protein>
<keyword evidence="8" id="KW-0624">Polysaccharide degradation</keyword>
<dbReference type="PANTHER" id="PTHR10353:SF36">
    <property type="entry name" value="LP05116P"/>
    <property type="match status" value="1"/>
</dbReference>
<evidence type="ECO:0000313" key="12">
    <source>
        <dbReference type="Proteomes" id="UP001428290"/>
    </source>
</evidence>
<dbReference type="PANTHER" id="PTHR10353">
    <property type="entry name" value="GLYCOSYL HYDROLASE"/>
    <property type="match status" value="1"/>
</dbReference>
<evidence type="ECO:0000256" key="7">
    <source>
        <dbReference type="ARBA" id="ARBA00023295"/>
    </source>
</evidence>
<dbReference type="SUPFAM" id="SSF51445">
    <property type="entry name" value="(Trans)glycosidases"/>
    <property type="match status" value="1"/>
</dbReference>
<evidence type="ECO:0000256" key="3">
    <source>
        <dbReference type="ARBA" id="ARBA00012744"/>
    </source>
</evidence>
<gene>
    <name evidence="11" type="primary">bglA_2</name>
    <name evidence="11" type="ORF">Hgul01_02677</name>
</gene>
<dbReference type="PRINTS" id="PR00131">
    <property type="entry name" value="GLHYDRLASE1"/>
</dbReference>
<sequence length="452" mass="50979">MTQRAFPSDFLWGSATSSYQIEGAAFADGRSESIWDRFCKQPGAILDQTNGDIACDHYNRYRDDVALMARLGLQAYRFSVAWPRVLPNGRGAINQAGLDFYRRLVDELLQHNIRPFVTLYHWDLPQILEDAGGWPERATAEAFVEYADVVSRALGDTVKDWITHNEPWCAGMLGYQIGEHAPGRKNWNDGLKASHHLLLSHGWAVDVIRRNVPQASVGITLNFTPAMPASRSTEDLNATRHFDGFFNRWFLDPVYGREYPADMVRDYTELGYLPNGLDFVHDGDFKAMAATTDFLGVNYYSRAVIHDPKTGTAPKLDSEYTDIGWEVYPQGLGDLLKRLAFAYNPGKIYVTENGASYNDGPDGHGEVNDTRRTQYLHDHLSVCSEAIAAGVPLAGYFVWSLMDNFEWAKGYSQRFGVIWVDYETQQRIPKASAHWYSRVVKANAVQPLEVLA</sequence>
<keyword evidence="12" id="KW-1185">Reference proteome</keyword>
<accession>A0ABP9X0M0</accession>
<dbReference type="NCBIfam" id="TIGR03356">
    <property type="entry name" value="BGL"/>
    <property type="match status" value="1"/>
</dbReference>
<dbReference type="InterPro" id="IPR017853">
    <property type="entry name" value="GH"/>
</dbReference>
<feature type="active site" description="Nucleophile" evidence="9">
    <location>
        <position position="352"/>
    </location>
</feature>
<organism evidence="11 12">
    <name type="scientific">Herpetosiphon gulosus</name>
    <dbReference type="NCBI Taxonomy" id="1973496"/>
    <lineage>
        <taxon>Bacteria</taxon>
        <taxon>Bacillati</taxon>
        <taxon>Chloroflexota</taxon>
        <taxon>Chloroflexia</taxon>
        <taxon>Herpetosiphonales</taxon>
        <taxon>Herpetosiphonaceae</taxon>
        <taxon>Herpetosiphon</taxon>
    </lineage>
</organism>